<dbReference type="Gene3D" id="4.10.1240.10">
    <property type="entry name" value="GPCR, family 2, extracellular hormone receptor domain"/>
    <property type="match status" value="1"/>
</dbReference>
<dbReference type="InterPro" id="IPR032471">
    <property type="entry name" value="AGRL2-4_GAIN_subdom_A"/>
</dbReference>
<evidence type="ECO:0000259" key="15">
    <source>
        <dbReference type="PROSITE" id="PS50102"/>
    </source>
</evidence>
<dbReference type="Pfam" id="PF00431">
    <property type="entry name" value="CUB"/>
    <property type="match status" value="1"/>
</dbReference>
<evidence type="ECO:0000256" key="5">
    <source>
        <dbReference type="ARBA" id="ARBA00023040"/>
    </source>
</evidence>
<dbReference type="AlphaFoldDB" id="B3RTJ2"/>
<dbReference type="InterPro" id="IPR000504">
    <property type="entry name" value="RRM_dom"/>
</dbReference>
<dbReference type="eggNOG" id="KOG4193">
    <property type="taxonomic scope" value="Eukaryota"/>
</dbReference>
<dbReference type="InterPro" id="IPR035914">
    <property type="entry name" value="Sperma_CUB_dom_sf"/>
</dbReference>
<evidence type="ECO:0000256" key="13">
    <source>
        <dbReference type="SAM" id="Phobius"/>
    </source>
</evidence>
<sequence>MIISKWLIFDIPGKIAMQDCGDYMPAFLYTGYIISPNYPYNYSSPLFCSWSVGSGQNGTAIVKVIDFNLRPRVEGVCSDSVSFSFGVEPDFRGLPYCGRTYPQNVYFQSRNIHIIFTTQRGSPGNYTGFKMSYSLYVNQNNTVFTYQDPISNPIREISLNNQSLRITGRNKIQLTCGYKNLPVLNGTKFQWYLNNQTLGPVISPSQPTFNHSNFYRLQLITYTSGIASGSENFIWYRSQIPIVSGANSNVQIERQGSESILTLRNIQRQSSNTSLTHFTCSYDGVMGIKEAHHTIEIFPAQPQPSTCPKQQQNDFSWPETPVDAVAVIPCGQLSSGNVTRACLLDTVEQLPRWGSVSSINCVSQPFISIQQQASNLTDKNNNATEVLTRLQNITNTPSNQSLTGGDILVANSILEKVANISDELSIQIKDLYEFVRTGSNLIEKKNRDQWIEIQKTKPGTTELAQNLDRYGSLVGLSNETIIVAADNIGYDVSTTIKIVSFIYKTLNELLPEQVDQTLKTNSSRWIPQTVVISTSLYPPLNKKLLEPIDYTLQKVSNSELLFNRELYKVTDEFNCSFWNYTIKFLKNPTNKIHMNLFAWLLVANLIIMFVDLAKHIKVLCTILASVLHFSLLATFMWMLVEGIHIYLVLIKVFDVNEKFLYYQLASIGVPALIAGLTAAITCGAAGMEYYLSSQGCWLSATNWVILAFVIPFVIIFVGLYIFLAYCAFSQKVKEAYGKYKKQGKRHFIMKEKPSNTKEKSNDSSYPSSKVGNVKTEKTSIITSTDVEKSVNVTSAEQMKQENINPESCEENFVVLSVPEVSVLPETNDSLADTDSRADSELDQKPLSGGDPIERKNEEEVLKKQSYSDQENLSLEDQQELLRIKIRGLHPQASTDEIREYFKRYGKIERIGSISKHQANQSDDENEDTVETYVVYHEKSAIDSIFSETKDTHIIHDRQVYLQL</sequence>
<keyword evidence="8" id="KW-0675">Receptor</keyword>
<dbReference type="InterPro" id="IPR000832">
    <property type="entry name" value="GPCR_2_secretin-like"/>
</dbReference>
<keyword evidence="3" id="KW-0732">Signal</keyword>
<dbReference type="Pfam" id="PF00002">
    <property type="entry name" value="7tm_2"/>
    <property type="match status" value="1"/>
</dbReference>
<organism evidence="18 19">
    <name type="scientific">Trichoplax adhaerens</name>
    <name type="common">Trichoplax reptans</name>
    <dbReference type="NCBI Taxonomy" id="10228"/>
    <lineage>
        <taxon>Eukaryota</taxon>
        <taxon>Metazoa</taxon>
        <taxon>Placozoa</taxon>
        <taxon>Uniplacotomia</taxon>
        <taxon>Trichoplacea</taxon>
        <taxon>Trichoplacidae</taxon>
        <taxon>Trichoplax</taxon>
    </lineage>
</organism>
<dbReference type="PANTHER" id="PTHR12011:SF347">
    <property type="entry name" value="FI21270P1-RELATED"/>
    <property type="match status" value="1"/>
</dbReference>
<evidence type="ECO:0000256" key="4">
    <source>
        <dbReference type="ARBA" id="ARBA00022989"/>
    </source>
</evidence>
<evidence type="ECO:0000259" key="16">
    <source>
        <dbReference type="PROSITE" id="PS50227"/>
    </source>
</evidence>
<feature type="transmembrane region" description="Helical" evidence="13">
    <location>
        <begin position="703"/>
        <end position="725"/>
    </location>
</feature>
<reference evidence="18 19" key="1">
    <citation type="journal article" date="2008" name="Nature">
        <title>The Trichoplax genome and the nature of placozoans.</title>
        <authorList>
            <person name="Srivastava M."/>
            <person name="Begovic E."/>
            <person name="Chapman J."/>
            <person name="Putnam N.H."/>
            <person name="Hellsten U."/>
            <person name="Kawashima T."/>
            <person name="Kuo A."/>
            <person name="Mitros T."/>
            <person name="Salamov A."/>
            <person name="Carpenter M.L."/>
            <person name="Signorovitch A.Y."/>
            <person name="Moreno M.A."/>
            <person name="Kamm K."/>
            <person name="Grimwood J."/>
            <person name="Schmutz J."/>
            <person name="Shapiro H."/>
            <person name="Grigoriev I.V."/>
            <person name="Buss L.W."/>
            <person name="Schierwater B."/>
            <person name="Dellaporta S.L."/>
            <person name="Rokhsar D.S."/>
        </authorList>
    </citation>
    <scope>NUCLEOTIDE SEQUENCE [LARGE SCALE GENOMIC DNA]</scope>
    <source>
        <strain evidence="18 19">Grell-BS-1999</strain>
    </source>
</reference>
<evidence type="ECO:0000256" key="9">
    <source>
        <dbReference type="ARBA" id="ARBA00023224"/>
    </source>
</evidence>
<dbReference type="PhylomeDB" id="B3RTJ2"/>
<dbReference type="FunCoup" id="B3RTJ2">
    <property type="interactions" value="59"/>
</dbReference>
<evidence type="ECO:0000256" key="10">
    <source>
        <dbReference type="PROSITE-ProRule" id="PRU00059"/>
    </source>
</evidence>
<dbReference type="CTD" id="6752885"/>
<keyword evidence="4 13" id="KW-1133">Transmembrane helix</keyword>
<dbReference type="Gene3D" id="2.60.120.290">
    <property type="entry name" value="Spermadhesin, CUB domain"/>
    <property type="match status" value="1"/>
</dbReference>
<dbReference type="Proteomes" id="UP000009022">
    <property type="component" value="Unassembled WGS sequence"/>
</dbReference>
<dbReference type="SUPFAM" id="SSF48726">
    <property type="entry name" value="Immunoglobulin"/>
    <property type="match status" value="1"/>
</dbReference>
<protein>
    <submittedName>
        <fullName evidence="18">Uncharacterized protein</fullName>
    </submittedName>
</protein>
<feature type="domain" description="CUB" evidence="14">
    <location>
        <begin position="20"/>
        <end position="136"/>
    </location>
</feature>
<feature type="compositionally biased region" description="Polar residues" evidence="12">
    <location>
        <begin position="864"/>
        <end position="873"/>
    </location>
</feature>
<feature type="domain" description="G-protein coupled receptors family 2 profile 2" evidence="17">
    <location>
        <begin position="590"/>
        <end position="723"/>
    </location>
</feature>
<keyword evidence="5" id="KW-0297">G-protein coupled receptor</keyword>
<dbReference type="GeneID" id="6752885"/>
<feature type="transmembrane region" description="Helical" evidence="13">
    <location>
        <begin position="592"/>
        <end position="612"/>
    </location>
</feature>
<evidence type="ECO:0000259" key="14">
    <source>
        <dbReference type="PROSITE" id="PS01180"/>
    </source>
</evidence>
<dbReference type="InterPro" id="IPR001879">
    <property type="entry name" value="GPCR_2_extracellular_dom"/>
</dbReference>
<dbReference type="GO" id="GO:0005886">
    <property type="term" value="C:plasma membrane"/>
    <property type="evidence" value="ECO:0000318"/>
    <property type="project" value="GO_Central"/>
</dbReference>
<dbReference type="InterPro" id="IPR036179">
    <property type="entry name" value="Ig-like_dom_sf"/>
</dbReference>
<keyword evidence="9" id="KW-0807">Transducer</keyword>
<keyword evidence="6 13" id="KW-0472">Membrane</keyword>
<dbReference type="SUPFAM" id="SSF49854">
    <property type="entry name" value="Spermadhesin, CUB domain"/>
    <property type="match status" value="1"/>
</dbReference>
<dbReference type="Pfam" id="PF16489">
    <property type="entry name" value="GAIN"/>
    <property type="match status" value="1"/>
</dbReference>
<dbReference type="GO" id="GO:0007166">
    <property type="term" value="P:cell surface receptor signaling pathway"/>
    <property type="evidence" value="ECO:0007669"/>
    <property type="project" value="InterPro"/>
</dbReference>
<evidence type="ECO:0000256" key="12">
    <source>
        <dbReference type="SAM" id="MobiDB-lite"/>
    </source>
</evidence>
<feature type="compositionally biased region" description="Basic and acidic residues" evidence="12">
    <location>
        <begin position="750"/>
        <end position="761"/>
    </location>
</feature>
<dbReference type="RefSeq" id="XP_002111672.1">
    <property type="nucleotide sequence ID" value="XM_002111636.1"/>
</dbReference>
<dbReference type="HOGENOM" id="CLU_307246_0_0_1"/>
<evidence type="ECO:0000313" key="19">
    <source>
        <dbReference type="Proteomes" id="UP000009022"/>
    </source>
</evidence>
<dbReference type="Gene3D" id="1.25.40.610">
    <property type="match status" value="1"/>
</dbReference>
<keyword evidence="7" id="KW-1015">Disulfide bond</keyword>
<dbReference type="EMBL" id="DS985244">
    <property type="protein sequence ID" value="EDV25639.1"/>
    <property type="molecule type" value="Genomic_DNA"/>
</dbReference>
<dbReference type="CDD" id="cd00041">
    <property type="entry name" value="CUB"/>
    <property type="match status" value="1"/>
</dbReference>
<dbReference type="Gene3D" id="1.20.1070.10">
    <property type="entry name" value="Rhodopsin 7-helix transmembrane proteins"/>
    <property type="match status" value="1"/>
</dbReference>
<comment type="subcellular location">
    <subcellularLocation>
        <location evidence="1">Membrane</location>
        <topology evidence="1">Multi-pass membrane protein</topology>
    </subcellularLocation>
</comment>
<dbReference type="InParanoid" id="B3RTJ2"/>
<dbReference type="KEGG" id="tad:TRIADDRAFT_55944"/>
<feature type="domain" description="RRM" evidence="15">
    <location>
        <begin position="881"/>
        <end position="963"/>
    </location>
</feature>
<feature type="domain" description="G-protein coupled receptors family 2 profile 1" evidence="16">
    <location>
        <begin position="279"/>
        <end position="365"/>
    </location>
</feature>
<dbReference type="InterPro" id="IPR012677">
    <property type="entry name" value="Nucleotide-bd_a/b_plait_sf"/>
</dbReference>
<keyword evidence="19" id="KW-1185">Reference proteome</keyword>
<evidence type="ECO:0000256" key="7">
    <source>
        <dbReference type="ARBA" id="ARBA00023157"/>
    </source>
</evidence>
<evidence type="ECO:0000256" key="8">
    <source>
        <dbReference type="ARBA" id="ARBA00023170"/>
    </source>
</evidence>
<dbReference type="FunFam" id="1.25.40.610:FF:000009">
    <property type="entry name" value="Adhesion G protein-coupled receptor L3"/>
    <property type="match status" value="1"/>
</dbReference>
<feature type="transmembrane region" description="Helical" evidence="13">
    <location>
        <begin position="660"/>
        <end position="691"/>
    </location>
</feature>
<keyword evidence="2 13" id="KW-0812">Transmembrane</keyword>
<dbReference type="InterPro" id="IPR036445">
    <property type="entry name" value="GPCR_2_extracell_dom_sf"/>
</dbReference>
<dbReference type="PROSITE" id="PS50227">
    <property type="entry name" value="G_PROTEIN_RECEP_F2_3"/>
    <property type="match status" value="1"/>
</dbReference>
<evidence type="ECO:0000259" key="17">
    <source>
        <dbReference type="PROSITE" id="PS50261"/>
    </source>
</evidence>
<dbReference type="InterPro" id="IPR000859">
    <property type="entry name" value="CUB_dom"/>
</dbReference>
<dbReference type="SUPFAM" id="SSF54928">
    <property type="entry name" value="RNA-binding domain, RBD"/>
    <property type="match status" value="1"/>
</dbReference>
<feature type="transmembrane region" description="Helical" evidence="13">
    <location>
        <begin position="619"/>
        <end position="640"/>
    </location>
</feature>
<feature type="region of interest" description="Disordered" evidence="12">
    <location>
        <begin position="750"/>
        <end position="771"/>
    </location>
</feature>
<dbReference type="InterPro" id="IPR017981">
    <property type="entry name" value="GPCR_2-like_7TM"/>
</dbReference>
<keyword evidence="11" id="KW-0694">RNA-binding</keyword>
<accession>B3RTJ2</accession>
<feature type="region of interest" description="Disordered" evidence="12">
    <location>
        <begin position="827"/>
        <end position="873"/>
    </location>
</feature>
<dbReference type="SMART" id="SM00360">
    <property type="entry name" value="RRM"/>
    <property type="match status" value="1"/>
</dbReference>
<dbReference type="InterPro" id="IPR035979">
    <property type="entry name" value="RBD_domain_sf"/>
</dbReference>
<evidence type="ECO:0000256" key="1">
    <source>
        <dbReference type="ARBA" id="ARBA00004141"/>
    </source>
</evidence>
<proteinExistence type="predicted"/>
<dbReference type="Gene3D" id="3.30.70.330">
    <property type="match status" value="1"/>
</dbReference>
<dbReference type="GO" id="GO:0003723">
    <property type="term" value="F:RNA binding"/>
    <property type="evidence" value="ECO:0007669"/>
    <property type="project" value="UniProtKB-UniRule"/>
</dbReference>
<feature type="compositionally biased region" description="Basic and acidic residues" evidence="12">
    <location>
        <begin position="833"/>
        <end position="843"/>
    </location>
</feature>
<dbReference type="PROSITE" id="PS01180">
    <property type="entry name" value="CUB"/>
    <property type="match status" value="1"/>
</dbReference>
<evidence type="ECO:0000256" key="3">
    <source>
        <dbReference type="ARBA" id="ARBA00022729"/>
    </source>
</evidence>
<dbReference type="PANTHER" id="PTHR12011">
    <property type="entry name" value="ADHESION G-PROTEIN COUPLED RECEPTOR"/>
    <property type="match status" value="1"/>
</dbReference>
<feature type="compositionally biased region" description="Basic and acidic residues" evidence="12">
    <location>
        <begin position="851"/>
        <end position="862"/>
    </location>
</feature>
<dbReference type="OrthoDB" id="1100386at2759"/>
<dbReference type="GO" id="GO:0004930">
    <property type="term" value="F:G protein-coupled receptor activity"/>
    <property type="evidence" value="ECO:0007669"/>
    <property type="project" value="UniProtKB-KW"/>
</dbReference>
<evidence type="ECO:0000256" key="2">
    <source>
        <dbReference type="ARBA" id="ARBA00022692"/>
    </source>
</evidence>
<evidence type="ECO:0000256" key="6">
    <source>
        <dbReference type="ARBA" id="ARBA00023136"/>
    </source>
</evidence>
<evidence type="ECO:0000313" key="18">
    <source>
        <dbReference type="EMBL" id="EDV25639.1"/>
    </source>
</evidence>
<dbReference type="PROSITE" id="PS50261">
    <property type="entry name" value="G_PROTEIN_RECEP_F2_4"/>
    <property type="match status" value="1"/>
</dbReference>
<dbReference type="PROSITE" id="PS50102">
    <property type="entry name" value="RRM"/>
    <property type="match status" value="1"/>
</dbReference>
<gene>
    <name evidence="18" type="ORF">TRIADDRAFT_55944</name>
</gene>
<dbReference type="SMART" id="SM00042">
    <property type="entry name" value="CUB"/>
    <property type="match status" value="1"/>
</dbReference>
<evidence type="ECO:0000256" key="11">
    <source>
        <dbReference type="PROSITE-ProRule" id="PRU00176"/>
    </source>
</evidence>
<name>B3RTJ2_TRIAD</name>
<comment type="caution">
    <text evidence="10">Lacks conserved residue(s) required for the propagation of feature annotation.</text>
</comment>